<evidence type="ECO:0000313" key="4">
    <source>
        <dbReference type="Proteomes" id="UP000594262"/>
    </source>
</evidence>
<feature type="region of interest" description="Disordered" evidence="1">
    <location>
        <begin position="915"/>
        <end position="937"/>
    </location>
</feature>
<dbReference type="GeneID" id="136818117"/>
<feature type="region of interest" description="Disordered" evidence="1">
    <location>
        <begin position="1107"/>
        <end position="1131"/>
    </location>
</feature>
<dbReference type="GO" id="GO:0007224">
    <property type="term" value="P:smoothened signaling pathway"/>
    <property type="evidence" value="ECO:0007669"/>
    <property type="project" value="TreeGrafter"/>
</dbReference>
<feature type="compositionally biased region" description="Basic and acidic residues" evidence="1">
    <location>
        <begin position="567"/>
        <end position="588"/>
    </location>
</feature>
<proteinExistence type="predicted"/>
<dbReference type="GO" id="GO:0007052">
    <property type="term" value="P:mitotic spindle organization"/>
    <property type="evidence" value="ECO:0007669"/>
    <property type="project" value="TreeGrafter"/>
</dbReference>
<feature type="compositionally biased region" description="Basic and acidic residues" evidence="1">
    <location>
        <begin position="785"/>
        <end position="794"/>
    </location>
</feature>
<organism evidence="3 4">
    <name type="scientific">Clytia hemisphaerica</name>
    <dbReference type="NCBI Taxonomy" id="252671"/>
    <lineage>
        <taxon>Eukaryota</taxon>
        <taxon>Metazoa</taxon>
        <taxon>Cnidaria</taxon>
        <taxon>Hydrozoa</taxon>
        <taxon>Hydroidolina</taxon>
        <taxon>Leptothecata</taxon>
        <taxon>Obeliida</taxon>
        <taxon>Clytiidae</taxon>
        <taxon>Clytia</taxon>
    </lineage>
</organism>
<feature type="compositionally biased region" description="Basic and acidic residues" evidence="1">
    <location>
        <begin position="1107"/>
        <end position="1117"/>
    </location>
</feature>
<dbReference type="GO" id="GO:0031023">
    <property type="term" value="P:microtubule organizing center organization"/>
    <property type="evidence" value="ECO:0007669"/>
    <property type="project" value="TreeGrafter"/>
</dbReference>
<evidence type="ECO:0000259" key="2">
    <source>
        <dbReference type="Pfam" id="PF15253"/>
    </source>
</evidence>
<dbReference type="InterPro" id="IPR026123">
    <property type="entry name" value="STIL"/>
</dbReference>
<keyword evidence="4" id="KW-1185">Reference proteome</keyword>
<feature type="compositionally biased region" description="Basic and acidic residues" evidence="1">
    <location>
        <begin position="1295"/>
        <end position="1318"/>
    </location>
</feature>
<dbReference type="GO" id="GO:0005815">
    <property type="term" value="C:microtubule organizing center"/>
    <property type="evidence" value="ECO:0007669"/>
    <property type="project" value="TreeGrafter"/>
</dbReference>
<feature type="region of interest" description="Disordered" evidence="1">
    <location>
        <begin position="563"/>
        <end position="594"/>
    </location>
</feature>
<dbReference type="GO" id="GO:0071539">
    <property type="term" value="P:protein localization to centrosome"/>
    <property type="evidence" value="ECO:0007669"/>
    <property type="project" value="TreeGrafter"/>
</dbReference>
<dbReference type="PANTHER" id="PTHR15128:SF0">
    <property type="entry name" value="SCL-INTERRUPTING LOCUS PROTEIN"/>
    <property type="match status" value="1"/>
</dbReference>
<feature type="region of interest" description="Disordered" evidence="1">
    <location>
        <begin position="685"/>
        <end position="719"/>
    </location>
</feature>
<feature type="compositionally biased region" description="Low complexity" evidence="1">
    <location>
        <begin position="409"/>
        <end position="418"/>
    </location>
</feature>
<reference evidence="3" key="1">
    <citation type="submission" date="2021-01" db="UniProtKB">
        <authorList>
            <consortium name="EnsemblMetazoa"/>
        </authorList>
    </citation>
    <scope>IDENTIFICATION</scope>
</reference>
<dbReference type="Pfam" id="PF15253">
    <property type="entry name" value="STIL_N"/>
    <property type="match status" value="1"/>
</dbReference>
<dbReference type="EnsemblMetazoa" id="CLYHEMT012245.1">
    <property type="protein sequence ID" value="CLYHEMP012245.1"/>
    <property type="gene ID" value="CLYHEMG012245"/>
</dbReference>
<feature type="region of interest" description="Disordered" evidence="1">
    <location>
        <begin position="457"/>
        <end position="550"/>
    </location>
</feature>
<dbReference type="InterPro" id="IPR057731">
    <property type="entry name" value="STIL_N"/>
</dbReference>
<name>A0A7M5V9S2_9CNID</name>
<feature type="region of interest" description="Disordered" evidence="1">
    <location>
        <begin position="846"/>
        <end position="881"/>
    </location>
</feature>
<dbReference type="OrthoDB" id="76173at2759"/>
<feature type="region of interest" description="Disordered" evidence="1">
    <location>
        <begin position="404"/>
        <end position="440"/>
    </location>
</feature>
<evidence type="ECO:0000313" key="3">
    <source>
        <dbReference type="EnsemblMetazoa" id="CLYHEMP012245.1"/>
    </source>
</evidence>
<feature type="compositionally biased region" description="Polar residues" evidence="1">
    <location>
        <begin position="457"/>
        <end position="488"/>
    </location>
</feature>
<feature type="region of interest" description="Disordered" evidence="1">
    <location>
        <begin position="729"/>
        <end position="748"/>
    </location>
</feature>
<feature type="region of interest" description="Disordered" evidence="1">
    <location>
        <begin position="785"/>
        <end position="815"/>
    </location>
</feature>
<dbReference type="PANTHER" id="PTHR15128">
    <property type="entry name" value="TAL1 SCL INTERRUPTING LOCUS"/>
    <property type="match status" value="1"/>
</dbReference>
<protein>
    <recommendedName>
        <fullName evidence="2">STIL N-terminal domain-containing protein</fullName>
    </recommendedName>
</protein>
<feature type="compositionally biased region" description="Polar residues" evidence="1">
    <location>
        <begin position="691"/>
        <end position="702"/>
    </location>
</feature>
<feature type="region of interest" description="Disordered" evidence="1">
    <location>
        <begin position="631"/>
        <end position="668"/>
    </location>
</feature>
<feature type="compositionally biased region" description="Basic and acidic residues" evidence="1">
    <location>
        <begin position="801"/>
        <end position="815"/>
    </location>
</feature>
<accession>A0A7M5V9S2</accession>
<sequence length="1326" mass="149917">MLGSNNPVPFKIQVEKVPHHAYEFSEKDTSVLKTQSNFPNMQSVLWNRKAFGEKSMLGFSKEPNKLELVINIKTLELAYNQLCVHSGDMFQGFLAGQIDFEQDNNHLEIQIDRFDPGRESQNKVNTEVSKIPTAILPGDLCVPVTLQHGMAYIDHKSTETYTTVDFLKAFHILSDCLSHKNTCNLNQLLSIKIKCSFTTSGEQVLAYISACGITISMQIELTPINQIPIIPTALARNLEESLSLSNDNSQIKTGFMTMDQTRKLLLVLESDPKATTLPLIGVWISGVDDAHCPEVWACCMRFFHNKAISERVSAPPQSFLLLLFSPINANPLFYEFTKKSNNHDETKLDFNFVSMCEGVPLQQVDSEDDDDGICFELTTPSSGLIKSNFQTALARYHGKELPIQQEPVSSSSNISLDDSLPKNFHEPISPHPQATLHQPSSLDISLCESLNSSLSPIEEPTIQQQPKSTTEPIAETSPKQKTQPTSAVNVPKEYNMKYPRPTKASIIRMNLNKPNQVTDDKKRKNNNRLAINFDKSKCKSSKPKSSLSKEEVLRQVDQFIQKQNDNLNREMAAKQKDTRESLTGDRPNESVPRVPVGLRHEEPLQNTHKTLSVVLEPTYCPENYSDFEERFETEESFHIPKTGNRDDDDSPCSSTVDEKSISDEGRIDFDKEICNDGIEQVDYPTVKPTDQIFTPANPSKGTENPGVKPSRKVLPTSLSNVSNAEISTIIQPVKHTSRNKNDRSIEDATSKEKDELYKLLYQQQSQLTALQNQLQVFMNHQEKLSELSKKRSEEEKESEEEGQKKVRHDEERKETQTLMEMQNAQQNQLQELQKQVQVFLEATNNQQKQQQEEEERKTISVETSVQCSTTPPAIPSPPSPPLISTGVNTGRSLLWPTENLAITQSDTSLRGTQQAVLPNSSTKPAHDVKRLSNNNNNKPCPCCRNHFEKMSHPSYNDHKLPAPPTPPHRSTTTAPMAVPDDSSFHDDTQTSSVSDLQTVDIPSINNTTDTSQSITSTLSKVDMPVFEENSQQETPTKNNGMADLTNEWERSPQLGESASMLVEKRRREEQQHDDEDTVVEENLLNNKQFYQQMMNQVQKLIIAQSDENDHVSHRQSDDENPLPIPAPKPLSPEEKLEHIRSTTVKELQKMIPQDLLQQHQPVVGQMQSNDRQRSMSAAINSYPKINYTSMSSVDDTFYDYATSTIDKIASKYVSQEIFHQQQEITKNKTVKFEGVYKWQTSNRNGITNKNMASVNFSCNMSIASKKYLQKYSLEASDDDKRKPFQEGNGRPARIRSRDANQENEENNGKENKVLDYKKLQSLPKLK</sequence>
<feature type="compositionally biased region" description="Basic and acidic residues" evidence="1">
    <location>
        <begin position="656"/>
        <end position="668"/>
    </location>
</feature>
<feature type="domain" description="STIL N-terminal" evidence="2">
    <location>
        <begin position="45"/>
        <end position="383"/>
    </location>
</feature>
<feature type="compositionally biased region" description="Polar residues" evidence="1">
    <location>
        <begin position="1003"/>
        <end position="1016"/>
    </location>
</feature>
<dbReference type="Proteomes" id="UP000594262">
    <property type="component" value="Unplaced"/>
</dbReference>
<dbReference type="RefSeq" id="XP_066930576.1">
    <property type="nucleotide sequence ID" value="XM_067074475.1"/>
</dbReference>
<feature type="compositionally biased region" description="Pro residues" evidence="1">
    <location>
        <begin position="872"/>
        <end position="881"/>
    </location>
</feature>
<feature type="compositionally biased region" description="Basic and acidic residues" evidence="1">
    <location>
        <begin position="739"/>
        <end position="748"/>
    </location>
</feature>
<feature type="region of interest" description="Disordered" evidence="1">
    <location>
        <begin position="953"/>
        <end position="1016"/>
    </location>
</feature>
<feature type="compositionally biased region" description="Basic and acidic residues" evidence="1">
    <location>
        <begin position="850"/>
        <end position="859"/>
    </location>
</feature>
<dbReference type="RefSeq" id="XP_066930577.1">
    <property type="nucleotide sequence ID" value="XM_067074476.1"/>
</dbReference>
<feature type="region of interest" description="Disordered" evidence="1">
    <location>
        <begin position="1274"/>
        <end position="1326"/>
    </location>
</feature>
<evidence type="ECO:0000256" key="1">
    <source>
        <dbReference type="SAM" id="MobiDB-lite"/>
    </source>
</evidence>